<evidence type="ECO:0000256" key="1">
    <source>
        <dbReference type="ARBA" id="ARBA00012528"/>
    </source>
</evidence>
<dbReference type="CDD" id="cd01949">
    <property type="entry name" value="GGDEF"/>
    <property type="match status" value="1"/>
</dbReference>
<dbReference type="KEGG" id="rsb:RS694_08005"/>
<dbReference type="InterPro" id="IPR043128">
    <property type="entry name" value="Rev_trsase/Diguanyl_cyclase"/>
</dbReference>
<dbReference type="PANTHER" id="PTHR45138:SF9">
    <property type="entry name" value="DIGUANYLATE CYCLASE DGCM-RELATED"/>
    <property type="match status" value="1"/>
</dbReference>
<dbReference type="NCBIfam" id="TIGR00254">
    <property type="entry name" value="GGDEF"/>
    <property type="match status" value="1"/>
</dbReference>
<dbReference type="PANTHER" id="PTHR45138">
    <property type="entry name" value="REGULATORY COMPONENTS OF SENSORY TRANSDUCTION SYSTEM"/>
    <property type="match status" value="1"/>
</dbReference>
<evidence type="ECO:0000313" key="5">
    <source>
        <dbReference type="Proteomes" id="UP000186110"/>
    </source>
</evidence>
<dbReference type="PROSITE" id="PS50887">
    <property type="entry name" value="GGDEF"/>
    <property type="match status" value="1"/>
</dbReference>
<dbReference type="InterPro" id="IPR029787">
    <property type="entry name" value="Nucleotide_cyclase"/>
</dbReference>
<organism evidence="4 5">
    <name type="scientific">Rhodoferax saidenbachensis</name>
    <dbReference type="NCBI Taxonomy" id="1484693"/>
    <lineage>
        <taxon>Bacteria</taxon>
        <taxon>Pseudomonadati</taxon>
        <taxon>Pseudomonadota</taxon>
        <taxon>Betaproteobacteria</taxon>
        <taxon>Burkholderiales</taxon>
        <taxon>Comamonadaceae</taxon>
        <taxon>Rhodoferax</taxon>
    </lineage>
</organism>
<dbReference type="Pfam" id="PF00990">
    <property type="entry name" value="GGDEF"/>
    <property type="match status" value="1"/>
</dbReference>
<evidence type="ECO:0000259" key="3">
    <source>
        <dbReference type="PROSITE" id="PS50887"/>
    </source>
</evidence>
<reference evidence="4 5" key="1">
    <citation type="submission" date="2017-01" db="EMBL/GenBank/DDBJ databases">
        <authorList>
            <person name="Mah S.A."/>
            <person name="Swanson W.J."/>
            <person name="Moy G.W."/>
            <person name="Vacquier V.D."/>
        </authorList>
    </citation>
    <scope>NUCLEOTIDE SEQUENCE [LARGE SCALE GENOMIC DNA]</scope>
    <source>
        <strain evidence="4 5">DSM 22694</strain>
    </source>
</reference>
<dbReference type="AlphaFoldDB" id="A0A1P8K904"/>
<dbReference type="GO" id="GO:0052621">
    <property type="term" value="F:diguanylate cyclase activity"/>
    <property type="evidence" value="ECO:0007669"/>
    <property type="project" value="UniProtKB-EC"/>
</dbReference>
<feature type="domain" description="GGDEF" evidence="3">
    <location>
        <begin position="216"/>
        <end position="345"/>
    </location>
</feature>
<dbReference type="GO" id="GO:1902201">
    <property type="term" value="P:negative regulation of bacterial-type flagellum-dependent cell motility"/>
    <property type="evidence" value="ECO:0007669"/>
    <property type="project" value="TreeGrafter"/>
</dbReference>
<dbReference type="RefSeq" id="WP_029708704.1">
    <property type="nucleotide sequence ID" value="NZ_CP019239.1"/>
</dbReference>
<keyword evidence="5" id="KW-1185">Reference proteome</keyword>
<dbReference type="GO" id="GO:0043709">
    <property type="term" value="P:cell adhesion involved in single-species biofilm formation"/>
    <property type="evidence" value="ECO:0007669"/>
    <property type="project" value="TreeGrafter"/>
</dbReference>
<dbReference type="EC" id="2.7.7.65" evidence="1"/>
<dbReference type="EMBL" id="CP019239">
    <property type="protein sequence ID" value="APW42483.1"/>
    <property type="molecule type" value="Genomic_DNA"/>
</dbReference>
<dbReference type="STRING" id="1484693.RS694_08005"/>
<dbReference type="InterPro" id="IPR000160">
    <property type="entry name" value="GGDEF_dom"/>
</dbReference>
<accession>A0A1P8K904</accession>
<dbReference type="SUPFAM" id="SSF55073">
    <property type="entry name" value="Nucleotide cyclase"/>
    <property type="match status" value="1"/>
</dbReference>
<proteinExistence type="predicted"/>
<evidence type="ECO:0000256" key="2">
    <source>
        <dbReference type="ARBA" id="ARBA00034247"/>
    </source>
</evidence>
<evidence type="ECO:0000313" key="4">
    <source>
        <dbReference type="EMBL" id="APW42483.1"/>
    </source>
</evidence>
<dbReference type="GO" id="GO:0005886">
    <property type="term" value="C:plasma membrane"/>
    <property type="evidence" value="ECO:0007669"/>
    <property type="project" value="TreeGrafter"/>
</dbReference>
<comment type="catalytic activity">
    <reaction evidence="2">
        <text>2 GTP = 3',3'-c-di-GMP + 2 diphosphate</text>
        <dbReference type="Rhea" id="RHEA:24898"/>
        <dbReference type="ChEBI" id="CHEBI:33019"/>
        <dbReference type="ChEBI" id="CHEBI:37565"/>
        <dbReference type="ChEBI" id="CHEBI:58805"/>
        <dbReference type="EC" id="2.7.7.65"/>
    </reaction>
</comment>
<name>A0A1P8K904_9BURK</name>
<gene>
    <name evidence="4" type="ORF">RS694_08005</name>
</gene>
<dbReference type="InterPro" id="IPR050469">
    <property type="entry name" value="Diguanylate_Cyclase"/>
</dbReference>
<dbReference type="Gene3D" id="3.30.70.270">
    <property type="match status" value="1"/>
</dbReference>
<dbReference type="SMART" id="SM00267">
    <property type="entry name" value="GGDEF"/>
    <property type="match status" value="1"/>
</dbReference>
<protein>
    <recommendedName>
        <fullName evidence="1">diguanylate cyclase</fullName>
        <ecNumber evidence="1">2.7.7.65</ecNumber>
    </recommendedName>
</protein>
<dbReference type="FunFam" id="3.30.70.270:FF:000001">
    <property type="entry name" value="Diguanylate cyclase domain protein"/>
    <property type="match status" value="1"/>
</dbReference>
<sequence length="364" mass="41589">MTDHTSVKNFHLIDQLATLTDHRERDGLNMHLAQMLMDVIKPLSISVSLVMSDRNDYRWIPVLHLRPDASIQLRDPLHADFLSLDQVREGTPRFRCLEMNLPVAVDAAESGATHLTILPLFVGGAKADSGIIEIASSNRLPLHELAIVDRMLHVYRNMHSMFLYSERDVLTGLANRKSFEETFYKSLHENPNFYASWAKGIAPDKNIDRRSSETNEHFWLAMVDVDHFKQVNDKYGHQIGDEVLILIARIMKNTFRGYDRVYRFGGEEFVILMRSAWHDTAMATLERFRKNMEEYLFPQVGCITVSIGMNIINGGDPPDVVCNKADQAVYYAKRHGRNQVCSYMSLVENGLIETDVKDGGIELF</sequence>
<dbReference type="Proteomes" id="UP000186110">
    <property type="component" value="Chromosome"/>
</dbReference>